<keyword evidence="3" id="KW-0862">Zinc</keyword>
<feature type="region of interest" description="Disordered" evidence="5">
    <location>
        <begin position="799"/>
        <end position="827"/>
    </location>
</feature>
<reference evidence="7 8" key="1">
    <citation type="journal article" date="2018" name="Nat. Ecol. Evol.">
        <title>Pezizomycetes genomes reveal the molecular basis of ectomycorrhizal truffle lifestyle.</title>
        <authorList>
            <person name="Murat C."/>
            <person name="Payen T."/>
            <person name="Noel B."/>
            <person name="Kuo A."/>
            <person name="Morin E."/>
            <person name="Chen J."/>
            <person name="Kohler A."/>
            <person name="Krizsan K."/>
            <person name="Balestrini R."/>
            <person name="Da Silva C."/>
            <person name="Montanini B."/>
            <person name="Hainaut M."/>
            <person name="Levati E."/>
            <person name="Barry K.W."/>
            <person name="Belfiori B."/>
            <person name="Cichocki N."/>
            <person name="Clum A."/>
            <person name="Dockter R.B."/>
            <person name="Fauchery L."/>
            <person name="Guy J."/>
            <person name="Iotti M."/>
            <person name="Le Tacon F."/>
            <person name="Lindquist E.A."/>
            <person name="Lipzen A."/>
            <person name="Malagnac F."/>
            <person name="Mello A."/>
            <person name="Molinier V."/>
            <person name="Miyauchi S."/>
            <person name="Poulain J."/>
            <person name="Riccioni C."/>
            <person name="Rubini A."/>
            <person name="Sitrit Y."/>
            <person name="Splivallo R."/>
            <person name="Traeger S."/>
            <person name="Wang M."/>
            <person name="Zifcakova L."/>
            <person name="Wipf D."/>
            <person name="Zambonelli A."/>
            <person name="Paolocci F."/>
            <person name="Nowrousian M."/>
            <person name="Ottonello S."/>
            <person name="Baldrian P."/>
            <person name="Spatafora J.W."/>
            <person name="Henrissat B."/>
            <person name="Nagy L.G."/>
            <person name="Aury J.M."/>
            <person name="Wincker P."/>
            <person name="Grigoriev I.V."/>
            <person name="Bonfante P."/>
            <person name="Martin F.M."/>
        </authorList>
    </citation>
    <scope>NUCLEOTIDE SEQUENCE [LARGE SCALE GENOMIC DNA]</scope>
    <source>
        <strain evidence="7 8">ATCC MYA-4762</strain>
    </source>
</reference>
<evidence type="ECO:0000313" key="7">
    <source>
        <dbReference type="EMBL" id="RPB29522.1"/>
    </source>
</evidence>
<accession>A0A3N4MAU3</accession>
<organism evidence="7 8">
    <name type="scientific">Terfezia boudieri ATCC MYA-4762</name>
    <dbReference type="NCBI Taxonomy" id="1051890"/>
    <lineage>
        <taxon>Eukaryota</taxon>
        <taxon>Fungi</taxon>
        <taxon>Dikarya</taxon>
        <taxon>Ascomycota</taxon>
        <taxon>Pezizomycotina</taxon>
        <taxon>Pezizomycetes</taxon>
        <taxon>Pezizales</taxon>
        <taxon>Pezizaceae</taxon>
        <taxon>Terfezia</taxon>
    </lineage>
</organism>
<dbReference type="Pfam" id="PF05495">
    <property type="entry name" value="zf-CHY"/>
    <property type="match status" value="1"/>
</dbReference>
<dbReference type="InParanoid" id="A0A3N4MAU3"/>
<feature type="compositionally biased region" description="Acidic residues" evidence="5">
    <location>
        <begin position="518"/>
        <end position="537"/>
    </location>
</feature>
<evidence type="ECO:0000256" key="1">
    <source>
        <dbReference type="ARBA" id="ARBA00022723"/>
    </source>
</evidence>
<feature type="region of interest" description="Disordered" evidence="5">
    <location>
        <begin position="42"/>
        <end position="113"/>
    </location>
</feature>
<dbReference type="OrthoDB" id="10253329at2759"/>
<gene>
    <name evidence="7" type="ORF">L211DRAFT_799909</name>
</gene>
<keyword evidence="2 4" id="KW-0863">Zinc-finger</keyword>
<evidence type="ECO:0000256" key="3">
    <source>
        <dbReference type="ARBA" id="ARBA00022833"/>
    </source>
</evidence>
<evidence type="ECO:0000313" key="8">
    <source>
        <dbReference type="Proteomes" id="UP000267821"/>
    </source>
</evidence>
<feature type="region of interest" description="Disordered" evidence="5">
    <location>
        <begin position="1"/>
        <end position="25"/>
    </location>
</feature>
<dbReference type="AlphaFoldDB" id="A0A3N4MAU3"/>
<evidence type="ECO:0000259" key="6">
    <source>
        <dbReference type="PROSITE" id="PS51266"/>
    </source>
</evidence>
<name>A0A3N4MAU3_9PEZI</name>
<dbReference type="EMBL" id="ML121527">
    <property type="protein sequence ID" value="RPB29522.1"/>
    <property type="molecule type" value="Genomic_DNA"/>
</dbReference>
<dbReference type="STRING" id="1051890.A0A3N4MAU3"/>
<dbReference type="SUPFAM" id="SSF161219">
    <property type="entry name" value="CHY zinc finger-like"/>
    <property type="match status" value="1"/>
</dbReference>
<keyword evidence="1" id="KW-0479">Metal-binding</keyword>
<keyword evidence="8" id="KW-1185">Reference proteome</keyword>
<dbReference type="PROSITE" id="PS51266">
    <property type="entry name" value="ZF_CHY"/>
    <property type="match status" value="1"/>
</dbReference>
<feature type="compositionally biased region" description="Basic and acidic residues" evidence="5">
    <location>
        <begin position="800"/>
        <end position="814"/>
    </location>
</feature>
<sequence length="827" mass="91187">MSNIQDYAGPTGPGSYDDVGGAGAGSASIATAEEIGRSISPAAEDINNVSGSNSNLPARGSGLPGQAVRPGRSGARRGARRRGDGGSLGSETRRNARGGPVASVSRGNSQRIHNPIVHPTRAVKRPIPETRNTRQVQLLQLQQRYQFKGDDGTHEATKFTINLTPSDPEFPYAVDALNFVLTVPQEYGASVSGGKADGTVALDEETRPTIHVLNEDIPVGFKINIQNGFNEIVRNGSKAATLLDIVDTLDKRLEGFLAAEKASTIKIIPNVPNKASPNSGIATGIAASTLGPTNFDVSLRYGAFMELQSQKTASLPAYSQDEIAVAAVKRAQDVRQLEARLGRSDVYRRTEAPDGELIYTVPLEARRRDLLPAPLLTMRTVILRVPKLFNLEPCIITVTGTGITRDVSERLEKKFIQQIKANPNWSLMAQLNALAANLHVMATEAMEEEVLAEKEKRKHEEENEPVQEVEIKAIIDNADAGLLTTAKGSLCLVKDDREHIVVIPRPPEWSYVRGGGESDSDTGDDSDYEDISEDDEEKREIAVSNLRERGTALSFPGIQMSGVQLLEVLVINVTVKCIKCKTTVDVMQIRPGGKPRFDRCDKCSDIYGIGFRMEPVHQFSNRAGFFDLAGCTITNILPSNFLPHCASCDTPLPPPGLANLVPGQTLSTNCRQCHLKLSLFIPEMKLLRVSQDDDGTNLHNSYFRKFPEKEEKLVAGTELPNRGKCVHYRKSTRWFRFSCCLKVYPCDKCHDEQQPSHPAEHANRMICGRCSREQNYRPSDCAYCGHEFMRKATGYWEGGKGTRDKKLLRRNDPRKYKRLYQHQSEKP</sequence>
<feature type="region of interest" description="Disordered" evidence="5">
    <location>
        <begin position="511"/>
        <end position="538"/>
    </location>
</feature>
<dbReference type="InterPro" id="IPR037274">
    <property type="entry name" value="Znf_CHY_sf"/>
</dbReference>
<proteinExistence type="predicted"/>
<protein>
    <recommendedName>
        <fullName evidence="6">CHY-type domain-containing protein</fullName>
    </recommendedName>
</protein>
<dbReference type="Proteomes" id="UP000267821">
    <property type="component" value="Unassembled WGS sequence"/>
</dbReference>
<evidence type="ECO:0000256" key="5">
    <source>
        <dbReference type="SAM" id="MobiDB-lite"/>
    </source>
</evidence>
<dbReference type="GO" id="GO:0008270">
    <property type="term" value="F:zinc ion binding"/>
    <property type="evidence" value="ECO:0007669"/>
    <property type="project" value="UniProtKB-KW"/>
</dbReference>
<evidence type="ECO:0000256" key="4">
    <source>
        <dbReference type="PROSITE-ProRule" id="PRU00601"/>
    </source>
</evidence>
<dbReference type="InterPro" id="IPR008913">
    <property type="entry name" value="Znf_CHY"/>
</dbReference>
<feature type="domain" description="CHY-type" evidence="6">
    <location>
        <begin position="718"/>
        <end position="786"/>
    </location>
</feature>
<evidence type="ECO:0000256" key="2">
    <source>
        <dbReference type="ARBA" id="ARBA00022771"/>
    </source>
</evidence>
<feature type="compositionally biased region" description="Polar residues" evidence="5">
    <location>
        <begin position="47"/>
        <end position="56"/>
    </location>
</feature>